<dbReference type="EMBL" id="CP030050">
    <property type="protein sequence ID" value="QOZ69945.1"/>
    <property type="molecule type" value="Genomic_DNA"/>
</dbReference>
<feature type="transmembrane region" description="Helical" evidence="8">
    <location>
        <begin position="173"/>
        <end position="193"/>
    </location>
</feature>
<evidence type="ECO:0000256" key="8">
    <source>
        <dbReference type="SAM" id="Phobius"/>
    </source>
</evidence>
<comment type="subcellular location">
    <subcellularLocation>
        <location evidence="1">Cell inner membrane</location>
        <topology evidence="1">Multi-pass membrane protein</topology>
    </subcellularLocation>
</comment>
<protein>
    <submittedName>
        <fullName evidence="10">Type II secretion system F family protein</fullName>
    </submittedName>
</protein>
<evidence type="ECO:0000256" key="3">
    <source>
        <dbReference type="ARBA" id="ARBA00022475"/>
    </source>
</evidence>
<keyword evidence="5 8" id="KW-0812">Transmembrane</keyword>
<reference evidence="10 11" key="1">
    <citation type="submission" date="2018-06" db="EMBL/GenBank/DDBJ databases">
        <title>Comparative genomics of Bradyrhizobium nodulating Arachidis hypogaea.</title>
        <authorList>
            <person name="Li Y."/>
        </authorList>
    </citation>
    <scope>NUCLEOTIDE SEQUENCE [LARGE SCALE GENOMIC DNA]</scope>
    <source>
        <strain evidence="10 11">CCBAU 051107</strain>
    </source>
</reference>
<evidence type="ECO:0000256" key="2">
    <source>
        <dbReference type="ARBA" id="ARBA00005745"/>
    </source>
</evidence>
<evidence type="ECO:0000256" key="5">
    <source>
        <dbReference type="ARBA" id="ARBA00022692"/>
    </source>
</evidence>
<evidence type="ECO:0000256" key="4">
    <source>
        <dbReference type="ARBA" id="ARBA00022519"/>
    </source>
</evidence>
<dbReference type="GO" id="GO:0005886">
    <property type="term" value="C:plasma membrane"/>
    <property type="evidence" value="ECO:0007669"/>
    <property type="project" value="UniProtKB-SubCell"/>
</dbReference>
<keyword evidence="6 8" id="KW-1133">Transmembrane helix</keyword>
<dbReference type="InterPro" id="IPR003004">
    <property type="entry name" value="GspF/PilC"/>
</dbReference>
<keyword evidence="7 8" id="KW-0472">Membrane</keyword>
<name>A0AAE7NUZ2_9BRAD</name>
<dbReference type="PANTHER" id="PTHR30012:SF7">
    <property type="entry name" value="PROTEIN TRANSPORT PROTEIN HOFC HOMOLOG"/>
    <property type="match status" value="1"/>
</dbReference>
<dbReference type="AlphaFoldDB" id="A0AAE7NUZ2"/>
<dbReference type="RefSeq" id="WP_092217361.1">
    <property type="nucleotide sequence ID" value="NZ_CP030050.1"/>
</dbReference>
<comment type="similarity">
    <text evidence="2">Belongs to the GSP F family.</text>
</comment>
<feature type="domain" description="Type II secretion system protein GspF" evidence="9">
    <location>
        <begin position="71"/>
        <end position="194"/>
    </location>
</feature>
<evidence type="ECO:0000313" key="11">
    <source>
        <dbReference type="Proteomes" id="UP000594015"/>
    </source>
</evidence>
<gene>
    <name evidence="10" type="ORF">WN72_29250</name>
</gene>
<feature type="transmembrane region" description="Helical" evidence="8">
    <location>
        <begin position="224"/>
        <end position="243"/>
    </location>
</feature>
<dbReference type="Pfam" id="PF00482">
    <property type="entry name" value="T2SSF"/>
    <property type="match status" value="2"/>
</dbReference>
<dbReference type="GO" id="GO:0015628">
    <property type="term" value="P:protein secretion by the type II secretion system"/>
    <property type="evidence" value="ECO:0007669"/>
    <property type="project" value="TreeGrafter"/>
</dbReference>
<evidence type="ECO:0000313" key="10">
    <source>
        <dbReference type="EMBL" id="QOZ69945.1"/>
    </source>
</evidence>
<accession>A0AAE7NUZ2</accession>
<evidence type="ECO:0000256" key="7">
    <source>
        <dbReference type="ARBA" id="ARBA00023136"/>
    </source>
</evidence>
<evidence type="ECO:0000256" key="1">
    <source>
        <dbReference type="ARBA" id="ARBA00004429"/>
    </source>
</evidence>
<dbReference type="Proteomes" id="UP000594015">
    <property type="component" value="Chromosome"/>
</dbReference>
<dbReference type="InterPro" id="IPR042094">
    <property type="entry name" value="T2SS_GspF_sf"/>
</dbReference>
<evidence type="ECO:0000256" key="6">
    <source>
        <dbReference type="ARBA" id="ARBA00022989"/>
    </source>
</evidence>
<organism evidence="10 11">
    <name type="scientific">Bradyrhizobium arachidis</name>
    <dbReference type="NCBI Taxonomy" id="858423"/>
    <lineage>
        <taxon>Bacteria</taxon>
        <taxon>Pseudomonadati</taxon>
        <taxon>Pseudomonadota</taxon>
        <taxon>Alphaproteobacteria</taxon>
        <taxon>Hyphomicrobiales</taxon>
        <taxon>Nitrobacteraceae</taxon>
        <taxon>Bradyrhizobium</taxon>
    </lineage>
</organism>
<keyword evidence="4" id="KW-0997">Cell inner membrane</keyword>
<dbReference type="Gene3D" id="1.20.81.30">
    <property type="entry name" value="Type II secretion system (T2SS), domain F"/>
    <property type="match status" value="2"/>
</dbReference>
<dbReference type="FunFam" id="1.20.81.30:FF:000001">
    <property type="entry name" value="Type II secretion system protein F"/>
    <property type="match status" value="1"/>
</dbReference>
<feature type="transmembrane region" description="Helical" evidence="8">
    <location>
        <begin position="370"/>
        <end position="398"/>
    </location>
</feature>
<dbReference type="KEGG" id="barh:WN72_29250"/>
<dbReference type="InterPro" id="IPR018076">
    <property type="entry name" value="T2SS_GspF_dom"/>
</dbReference>
<evidence type="ECO:0000259" key="9">
    <source>
        <dbReference type="Pfam" id="PF00482"/>
    </source>
</evidence>
<dbReference type="PANTHER" id="PTHR30012">
    <property type="entry name" value="GENERAL SECRETION PATHWAY PROTEIN"/>
    <property type="match status" value="1"/>
</dbReference>
<proteinExistence type="inferred from homology"/>
<dbReference type="PRINTS" id="PR00812">
    <property type="entry name" value="BCTERIALGSPF"/>
</dbReference>
<keyword evidence="3" id="KW-1003">Cell membrane</keyword>
<feature type="domain" description="Type II secretion system protein GspF" evidence="9">
    <location>
        <begin position="274"/>
        <end position="395"/>
    </location>
</feature>
<sequence length="405" mass="43152">MPNFRYRALTQKGEVVSGSISAADLAEVAQRIEYLGLVAIDAGPEEETKGWSLSLASLSLSKPGPADVTIFTRDLALLLKAGARLNDALELLANDMDVGRLRPVINNIKNSILSGESFAEALAREPVLFPAMYVALVRVGEMSGGLDHILETLGAERTRAEALRRKVTGALQYPAFVLLAAGGVLIFFVTFVLPQFSAVLRDFNAKTDPVIEVFLALSDILRGHGFEVGAVVGIAVIGGWLAWRRPAVRARVVTQLARLPVISTVVEFHRATLFSRNLGILLGSGVTLTATLRILVDIMTATGDVPAWAAMADRVRHGGRLADALAASAVLPPVAVRMLRLGEETGQLPTLSGRVAEFYEEKLQRQLDRVVAIIGPAAIVLISVVVGGLIVSVMTALLSVTQVVG</sequence>